<dbReference type="AlphaFoldDB" id="U9TE01"/>
<reference evidence="1" key="1">
    <citation type="submission" date="2013-07" db="EMBL/GenBank/DDBJ databases">
        <title>The genome of an arbuscular mycorrhizal fungus provides insights into the evolution of the oldest plant symbiosis.</title>
        <authorList>
            <consortium name="DOE Joint Genome Institute"/>
            <person name="Tisserant E."/>
            <person name="Malbreil M."/>
            <person name="Kuo A."/>
            <person name="Kohler A."/>
            <person name="Symeonidi A."/>
            <person name="Balestrini R."/>
            <person name="Charron P."/>
            <person name="Duensing N."/>
            <person name="Frei-dit-Frey N."/>
            <person name="Gianinazzi-Pearson V."/>
            <person name="Gilbert B."/>
            <person name="Handa Y."/>
            <person name="Hijri M."/>
            <person name="Kaul R."/>
            <person name="Kawaguchi M."/>
            <person name="Krajinski F."/>
            <person name="Lammers P."/>
            <person name="Lapierre D."/>
            <person name="Masclaux F.G."/>
            <person name="Murat C."/>
            <person name="Morin E."/>
            <person name="Ndikumana S."/>
            <person name="Pagni M."/>
            <person name="Petitpierre D."/>
            <person name="Requena N."/>
            <person name="Rosikiewicz P."/>
            <person name="Riley R."/>
            <person name="Saito K."/>
            <person name="San Clemente H."/>
            <person name="Shapiro H."/>
            <person name="van Tuinen D."/>
            <person name="Becard G."/>
            <person name="Bonfante P."/>
            <person name="Paszkowski U."/>
            <person name="Shachar-Hill Y."/>
            <person name="Young J.P."/>
            <person name="Sanders I.R."/>
            <person name="Henrissat B."/>
            <person name="Rensing S.A."/>
            <person name="Grigoriev I.V."/>
            <person name="Corradi N."/>
            <person name="Roux C."/>
            <person name="Martin F."/>
        </authorList>
    </citation>
    <scope>NUCLEOTIDE SEQUENCE</scope>
    <source>
        <strain evidence="1">DAOM 197198</strain>
    </source>
</reference>
<name>U9TE01_RHIID</name>
<dbReference type="HOGENOM" id="CLU_3107584_0_0_1"/>
<evidence type="ECO:0000313" key="1">
    <source>
        <dbReference type="EMBL" id="ESA05652.1"/>
    </source>
</evidence>
<protein>
    <submittedName>
        <fullName evidence="1">Uncharacterized protein</fullName>
    </submittedName>
</protein>
<gene>
    <name evidence="1" type="ORF">GLOINDRAFT_35258</name>
</gene>
<dbReference type="EMBL" id="KI292739">
    <property type="protein sequence ID" value="ESA05652.1"/>
    <property type="molecule type" value="Genomic_DNA"/>
</dbReference>
<organism evidence="1">
    <name type="scientific">Rhizophagus irregularis (strain DAOM 181602 / DAOM 197198 / MUCL 43194)</name>
    <name type="common">Arbuscular mycorrhizal fungus</name>
    <name type="synonym">Glomus intraradices</name>
    <dbReference type="NCBI Taxonomy" id="747089"/>
    <lineage>
        <taxon>Eukaryota</taxon>
        <taxon>Fungi</taxon>
        <taxon>Fungi incertae sedis</taxon>
        <taxon>Mucoromycota</taxon>
        <taxon>Glomeromycotina</taxon>
        <taxon>Glomeromycetes</taxon>
        <taxon>Glomerales</taxon>
        <taxon>Glomeraceae</taxon>
        <taxon>Rhizophagus</taxon>
    </lineage>
</organism>
<sequence>MIKGYKRRNINDHYYNIITIHLRQLTYCAPKKISIVRTTDGKMTLFNYRHT</sequence>
<proteinExistence type="predicted"/>
<accession>U9TE01</accession>